<protein>
    <recommendedName>
        <fullName evidence="11">ABC-type antimicrobial peptide transport system, permease component</fullName>
    </recommendedName>
</protein>
<name>A0A6J4KEG4_9BACT</name>
<dbReference type="InterPro" id="IPR047928">
    <property type="entry name" value="Perm_prefix_1"/>
</dbReference>
<dbReference type="PANTHER" id="PTHR30572">
    <property type="entry name" value="MEMBRANE COMPONENT OF TRANSPORTER-RELATED"/>
    <property type="match status" value="1"/>
</dbReference>
<dbReference type="AlphaFoldDB" id="A0A6J4KEG4"/>
<dbReference type="Pfam" id="PF12704">
    <property type="entry name" value="MacB_PCD"/>
    <property type="match status" value="2"/>
</dbReference>
<evidence type="ECO:0000259" key="9">
    <source>
        <dbReference type="Pfam" id="PF12704"/>
    </source>
</evidence>
<keyword evidence="4 7" id="KW-1133">Transmembrane helix</keyword>
<gene>
    <name evidence="10" type="ORF">AVDCRST_MAG11-1012</name>
</gene>
<dbReference type="InterPro" id="IPR025857">
    <property type="entry name" value="MacB_PCD"/>
</dbReference>
<feature type="transmembrane region" description="Helical" evidence="7">
    <location>
        <begin position="505"/>
        <end position="525"/>
    </location>
</feature>
<feature type="transmembrane region" description="Helical" evidence="7">
    <location>
        <begin position="102"/>
        <end position="128"/>
    </location>
</feature>
<dbReference type="InterPro" id="IPR050250">
    <property type="entry name" value="Macrolide_Exporter_MacB"/>
</dbReference>
<feature type="domain" description="MacB-like periplasmic core" evidence="9">
    <location>
        <begin position="559"/>
        <end position="723"/>
    </location>
</feature>
<evidence type="ECO:0000256" key="3">
    <source>
        <dbReference type="ARBA" id="ARBA00022692"/>
    </source>
</evidence>
<keyword evidence="3 7" id="KW-0812">Transmembrane</keyword>
<feature type="transmembrane region" description="Helical" evidence="7">
    <location>
        <begin position="453"/>
        <end position="475"/>
    </location>
</feature>
<evidence type="ECO:0000256" key="4">
    <source>
        <dbReference type="ARBA" id="ARBA00022989"/>
    </source>
</evidence>
<keyword evidence="5 7" id="KW-0472">Membrane</keyword>
<feature type="transmembrane region" description="Helical" evidence="7">
    <location>
        <begin position="357"/>
        <end position="381"/>
    </location>
</feature>
<evidence type="ECO:0000256" key="2">
    <source>
        <dbReference type="ARBA" id="ARBA00022475"/>
    </source>
</evidence>
<feature type="transmembrane region" description="Helical" evidence="7">
    <location>
        <begin position="413"/>
        <end position="433"/>
    </location>
</feature>
<dbReference type="GO" id="GO:0005886">
    <property type="term" value="C:plasma membrane"/>
    <property type="evidence" value="ECO:0007669"/>
    <property type="project" value="UniProtKB-SubCell"/>
</dbReference>
<evidence type="ECO:0000256" key="6">
    <source>
        <dbReference type="ARBA" id="ARBA00038076"/>
    </source>
</evidence>
<feature type="domain" description="MacB-like periplasmic core" evidence="9">
    <location>
        <begin position="103"/>
        <end position="322"/>
    </location>
</feature>
<sequence>MGAPPLWRRYLRFWGPDVDADVDEELAFHLEMRARDFEARGLSRADAVRAARQRFGDAERVRGELRDHDRRRERARHRRESMSDILQDLRHGLRGLRRAPGFTLVAALTLALGIGATTAIFSVVHAVLLRPLPYAHAGRSAMVWLDNRRGNNAEDIHSWPNFADLRAQTRAFDEIAGFATGGFNLTQGCADAACEPERVPAARTTANLFAVLGTRPLLGRVYRAEEEAEGRDAVVVIGHGLWSRQFGADPTAVGRTVRLNGRERTIIGVLPRGFAFPTADTDVWVPLVVAPRLREARGAYWLSAVGRLRPGVTLEGARSDLGAIAARLERQFPENRGLGVNLVALPDQLVGRSVRTALWVMLGAVTAVLLIGCANVANLLLSRAAAREREVGVRLALGAGRGRLVRQLLTESVLLAAIGGAAGVALAWGGLAALRALAPADLPRIGEVRIDGVVLLVTALVVIVTGVAFGLVPALRASRPDLFATLREGGRGGTASRGGHQLRRVLAGAQVALVVVLLTGAGLLIRSFLELQRVELGFRPDHLLTMELALPAAKYQQAPQRTAFYETLVERVGALPGVRGAGAISSIFLSNTPNSTTFTIAGRPRTREQENVEVPLDAVTPDYFRVMGVPLVRGRAFTAADRADAPPVVIINENMARRFWPNEDPVGRRFKYGGPESEAPWMTIVGVVGDMRRTGYDAPVRYETFLPVAQDAPGRLTLVVRTAGPPLALVGAVRAAVRAIDPDQPVSGVASMDQTLGAMVAERRFSMALLGTFAGLALVLGLVGVYGVTSYLVAQRTRELGLRIALGANPRQIVRGVVRQGMGVAAAGLGIGLVGALGAARLMAGLLYGVGTADGVTLAAVVVILAASTLLANYIPARRAAAADPLAALRAE</sequence>
<dbReference type="EMBL" id="CADCTU010000227">
    <property type="protein sequence ID" value="CAA9303613.1"/>
    <property type="molecule type" value="Genomic_DNA"/>
</dbReference>
<dbReference type="GO" id="GO:0022857">
    <property type="term" value="F:transmembrane transporter activity"/>
    <property type="evidence" value="ECO:0007669"/>
    <property type="project" value="TreeGrafter"/>
</dbReference>
<dbReference type="NCBIfam" id="TIGR03434">
    <property type="entry name" value="ADOP"/>
    <property type="match status" value="1"/>
</dbReference>
<reference evidence="10" key="1">
    <citation type="submission" date="2020-02" db="EMBL/GenBank/DDBJ databases">
        <authorList>
            <person name="Meier V. D."/>
        </authorList>
    </citation>
    <scope>NUCLEOTIDE SEQUENCE</scope>
    <source>
        <strain evidence="10">AVDCRST_MAG11</strain>
    </source>
</reference>
<feature type="domain" description="ABC3 transporter permease C-terminal" evidence="8">
    <location>
        <begin position="772"/>
        <end position="883"/>
    </location>
</feature>
<evidence type="ECO:0000256" key="5">
    <source>
        <dbReference type="ARBA" id="ARBA00023136"/>
    </source>
</evidence>
<accession>A0A6J4KEG4</accession>
<evidence type="ECO:0000313" key="10">
    <source>
        <dbReference type="EMBL" id="CAA9303613.1"/>
    </source>
</evidence>
<proteinExistence type="inferred from homology"/>
<dbReference type="InterPro" id="IPR017800">
    <property type="entry name" value="ADOP"/>
</dbReference>
<evidence type="ECO:0000256" key="7">
    <source>
        <dbReference type="SAM" id="Phobius"/>
    </source>
</evidence>
<evidence type="ECO:0008006" key="11">
    <source>
        <dbReference type="Google" id="ProtNLM"/>
    </source>
</evidence>
<dbReference type="PANTHER" id="PTHR30572:SF4">
    <property type="entry name" value="ABC TRANSPORTER PERMEASE YTRF"/>
    <property type="match status" value="1"/>
</dbReference>
<dbReference type="NCBIfam" id="NF038403">
    <property type="entry name" value="perm_prefix_1"/>
    <property type="match status" value="1"/>
</dbReference>
<dbReference type="InterPro" id="IPR003838">
    <property type="entry name" value="ABC3_permease_C"/>
</dbReference>
<feature type="transmembrane region" description="Helical" evidence="7">
    <location>
        <begin position="821"/>
        <end position="844"/>
    </location>
</feature>
<comment type="subcellular location">
    <subcellularLocation>
        <location evidence="1">Cell membrane</location>
        <topology evidence="1">Multi-pass membrane protein</topology>
    </subcellularLocation>
</comment>
<feature type="transmembrane region" description="Helical" evidence="7">
    <location>
        <begin position="856"/>
        <end position="875"/>
    </location>
</feature>
<evidence type="ECO:0000259" key="8">
    <source>
        <dbReference type="Pfam" id="PF02687"/>
    </source>
</evidence>
<comment type="similarity">
    <text evidence="6">Belongs to the ABC-4 integral membrane protein family.</text>
</comment>
<keyword evidence="2" id="KW-1003">Cell membrane</keyword>
<dbReference type="Pfam" id="PF02687">
    <property type="entry name" value="FtsX"/>
    <property type="match status" value="2"/>
</dbReference>
<evidence type="ECO:0000256" key="1">
    <source>
        <dbReference type="ARBA" id="ARBA00004651"/>
    </source>
</evidence>
<feature type="domain" description="ABC3 transporter permease C-terminal" evidence="8">
    <location>
        <begin position="365"/>
        <end position="479"/>
    </location>
</feature>
<feature type="transmembrane region" description="Helical" evidence="7">
    <location>
        <begin position="768"/>
        <end position="794"/>
    </location>
</feature>
<organism evidence="10">
    <name type="scientific">uncultured Gemmatimonadaceae bacterium</name>
    <dbReference type="NCBI Taxonomy" id="246130"/>
    <lineage>
        <taxon>Bacteria</taxon>
        <taxon>Pseudomonadati</taxon>
        <taxon>Gemmatimonadota</taxon>
        <taxon>Gemmatimonadia</taxon>
        <taxon>Gemmatimonadales</taxon>
        <taxon>Gemmatimonadaceae</taxon>
        <taxon>environmental samples</taxon>
    </lineage>
</organism>